<proteinExistence type="predicted"/>
<evidence type="ECO:0000313" key="1">
    <source>
        <dbReference type="EMBL" id="CAK5025417.1"/>
    </source>
</evidence>
<name>A0ACB0XZX6_MELEN</name>
<dbReference type="EMBL" id="CAVMJV010000004">
    <property type="protein sequence ID" value="CAK5025417.1"/>
    <property type="molecule type" value="Genomic_DNA"/>
</dbReference>
<protein>
    <submittedName>
        <fullName evidence="1">Uncharacterized protein</fullName>
    </submittedName>
</protein>
<accession>A0ACB0XZX6</accession>
<organism evidence="1 2">
    <name type="scientific">Meloidogyne enterolobii</name>
    <name type="common">Root-knot nematode worm</name>
    <name type="synonym">Meloidogyne mayaguensis</name>
    <dbReference type="NCBI Taxonomy" id="390850"/>
    <lineage>
        <taxon>Eukaryota</taxon>
        <taxon>Metazoa</taxon>
        <taxon>Ecdysozoa</taxon>
        <taxon>Nematoda</taxon>
        <taxon>Chromadorea</taxon>
        <taxon>Rhabditida</taxon>
        <taxon>Tylenchina</taxon>
        <taxon>Tylenchomorpha</taxon>
        <taxon>Tylenchoidea</taxon>
        <taxon>Meloidogynidae</taxon>
        <taxon>Meloidogyninae</taxon>
        <taxon>Meloidogyne</taxon>
    </lineage>
</organism>
<gene>
    <name evidence="1" type="ORF">MENTE1834_LOCUS5779</name>
</gene>
<comment type="caution">
    <text evidence="1">The sequence shown here is derived from an EMBL/GenBank/DDBJ whole genome shotgun (WGS) entry which is preliminary data.</text>
</comment>
<sequence length="154" mass="17423">MKTMVLHNLCYYGVKMLVNTNNSLLRFVIDGAQQQDFTTYLLERHLILHVWEADSIFHLGVASIPLKYLLRQGSSGVQCSLQCQVFQSGFSPDLNPSQGPIINGVLFLRFANICLSTVNAINIKSSSTVIKRVRQLHKSQETPLEHFMALQKLF</sequence>
<keyword evidence="2" id="KW-1185">Reference proteome</keyword>
<dbReference type="Proteomes" id="UP001497535">
    <property type="component" value="Unassembled WGS sequence"/>
</dbReference>
<evidence type="ECO:0000313" key="2">
    <source>
        <dbReference type="Proteomes" id="UP001497535"/>
    </source>
</evidence>
<reference evidence="1" key="1">
    <citation type="submission" date="2023-11" db="EMBL/GenBank/DDBJ databases">
        <authorList>
            <person name="Poullet M."/>
        </authorList>
    </citation>
    <scope>NUCLEOTIDE SEQUENCE</scope>
    <source>
        <strain evidence="1">E1834</strain>
    </source>
</reference>